<sequence length="287" mass="32120">MKPRIPVDLFFDVLSPYKNTGAPLLLSQKKSYMDLDLKRNSDYWGVSVSLPEVANDLGVDNPSALLEASSSDEIKQTLKKNTDEALAMGAILRQEIIAFCMEVEHRDETSRSPASEMLRRHYILAHESPFHNMFCLRRSRRCNSATPAHPAPFCNEPPCSSPSYPVQQNLPQNPPAYSNTHLSCPISFYPDNLYGQGLEGGLDRLDARVTDAFDGPNHYNQVRDTTIPLPPGVIAVQILQPSAPPYPSAPPQPPDYSQYPQFQQQTVYPRLSQADQQYADQQMSAQK</sequence>
<evidence type="ECO:0000313" key="3">
    <source>
        <dbReference type="Proteomes" id="UP000054495"/>
    </source>
</evidence>
<protein>
    <submittedName>
        <fullName evidence="2">Uncharacterized protein</fullName>
    </submittedName>
</protein>
<feature type="compositionally biased region" description="Low complexity" evidence="1">
    <location>
        <begin position="255"/>
        <end position="265"/>
    </location>
</feature>
<evidence type="ECO:0000313" key="2">
    <source>
        <dbReference type="EMBL" id="EPB68282.1"/>
    </source>
</evidence>
<evidence type="ECO:0000256" key="1">
    <source>
        <dbReference type="SAM" id="MobiDB-lite"/>
    </source>
</evidence>
<feature type="compositionally biased region" description="Polar residues" evidence="1">
    <location>
        <begin position="273"/>
        <end position="287"/>
    </location>
</feature>
<feature type="compositionally biased region" description="Pro residues" evidence="1">
    <location>
        <begin position="242"/>
        <end position="254"/>
    </location>
</feature>
<proteinExistence type="predicted"/>
<keyword evidence="3" id="KW-1185">Reference proteome</keyword>
<name>A0A0D6LKX6_9BILA</name>
<reference evidence="2 3" key="1">
    <citation type="submission" date="2013-05" db="EMBL/GenBank/DDBJ databases">
        <title>Draft genome of the parasitic nematode Anyclostoma ceylanicum.</title>
        <authorList>
            <person name="Mitreva M."/>
        </authorList>
    </citation>
    <scope>NUCLEOTIDE SEQUENCE [LARGE SCALE GENOMIC DNA]</scope>
</reference>
<dbReference type="Proteomes" id="UP000054495">
    <property type="component" value="Unassembled WGS sequence"/>
</dbReference>
<gene>
    <name evidence="2" type="ORF">ANCCEY_12630</name>
</gene>
<accession>A0A0D6LKX6</accession>
<feature type="region of interest" description="Disordered" evidence="1">
    <location>
        <begin position="241"/>
        <end position="287"/>
    </location>
</feature>
<dbReference type="EMBL" id="KE125465">
    <property type="protein sequence ID" value="EPB68282.1"/>
    <property type="molecule type" value="Genomic_DNA"/>
</dbReference>
<dbReference type="AlphaFoldDB" id="A0A0D6LKX6"/>
<organism evidence="2 3">
    <name type="scientific">Ancylostoma ceylanicum</name>
    <dbReference type="NCBI Taxonomy" id="53326"/>
    <lineage>
        <taxon>Eukaryota</taxon>
        <taxon>Metazoa</taxon>
        <taxon>Ecdysozoa</taxon>
        <taxon>Nematoda</taxon>
        <taxon>Chromadorea</taxon>
        <taxon>Rhabditida</taxon>
        <taxon>Rhabditina</taxon>
        <taxon>Rhabditomorpha</taxon>
        <taxon>Strongyloidea</taxon>
        <taxon>Ancylostomatidae</taxon>
        <taxon>Ancylostomatinae</taxon>
        <taxon>Ancylostoma</taxon>
    </lineage>
</organism>